<proteinExistence type="predicted"/>
<evidence type="ECO:0000256" key="1">
    <source>
        <dbReference type="ARBA" id="ARBA00022801"/>
    </source>
</evidence>
<evidence type="ECO:0000259" key="2">
    <source>
        <dbReference type="Pfam" id="PF04167"/>
    </source>
</evidence>
<keyword evidence="1" id="KW-0378">Hydrolase</keyword>
<dbReference type="KEGG" id="pprt:ET464_05545"/>
<feature type="domain" description="DUF402" evidence="2">
    <location>
        <begin position="43"/>
        <end position="154"/>
    </location>
</feature>
<dbReference type="PANTHER" id="PTHR39159:SF1">
    <property type="entry name" value="UPF0374 PROTEIN YGAC"/>
    <property type="match status" value="1"/>
</dbReference>
<dbReference type="GO" id="GO:0016787">
    <property type="term" value="F:hydrolase activity"/>
    <property type="evidence" value="ECO:0007669"/>
    <property type="project" value="UniProtKB-KW"/>
</dbReference>
<dbReference type="PANTHER" id="PTHR39159">
    <property type="match status" value="1"/>
</dbReference>
<gene>
    <name evidence="3" type="ORF">ET464_05545</name>
</gene>
<name>A0A4P6F696_9BACL</name>
<dbReference type="InterPro" id="IPR035930">
    <property type="entry name" value="FomD-like_sf"/>
</dbReference>
<dbReference type="SUPFAM" id="SSF159234">
    <property type="entry name" value="FomD-like"/>
    <property type="match status" value="1"/>
</dbReference>
<evidence type="ECO:0000313" key="3">
    <source>
        <dbReference type="EMBL" id="QAY65928.1"/>
    </source>
</evidence>
<dbReference type="Pfam" id="PF04167">
    <property type="entry name" value="DUF402"/>
    <property type="match status" value="1"/>
</dbReference>
<dbReference type="Gene3D" id="2.40.380.10">
    <property type="entry name" value="FomD-like"/>
    <property type="match status" value="1"/>
</dbReference>
<keyword evidence="4" id="KW-1185">Reference proteome</keyword>
<protein>
    <submittedName>
        <fullName evidence="3">DUF402 domain-containing protein</fullName>
    </submittedName>
</protein>
<dbReference type="InterPro" id="IPR007295">
    <property type="entry name" value="DUF402"/>
</dbReference>
<accession>A0A4P6F696</accession>
<dbReference type="OrthoDB" id="2357011at2"/>
<evidence type="ECO:0000313" key="4">
    <source>
        <dbReference type="Proteomes" id="UP000293568"/>
    </source>
</evidence>
<dbReference type="EMBL" id="CP035492">
    <property type="protein sequence ID" value="QAY65928.1"/>
    <property type="molecule type" value="Genomic_DNA"/>
</dbReference>
<reference evidence="3 4" key="1">
    <citation type="submission" date="2019-01" db="EMBL/GenBank/DDBJ databases">
        <title>Genome sequencing of strain FW100M-2.</title>
        <authorList>
            <person name="Heo J."/>
            <person name="Kim S.-J."/>
            <person name="Kim J.-S."/>
            <person name="Hong S.-B."/>
            <person name="Kwon S.-W."/>
        </authorList>
    </citation>
    <scope>NUCLEOTIDE SEQUENCE [LARGE SCALE GENOMIC DNA]</scope>
    <source>
        <strain evidence="3 4">FW100M-2</strain>
    </source>
</reference>
<dbReference type="Proteomes" id="UP000293568">
    <property type="component" value="Chromosome"/>
</dbReference>
<dbReference type="AlphaFoldDB" id="A0A4P6F696"/>
<sequence>MNVTVTYIKSLKYGNVPHYEWETELLEQGDGYVFVLGQYGRKLRHHTKQAVFTINNWAIEFFSSSHWFTVSADIVDGRIHQYYCNINQPAVIQGNGISFVDLDLDLICRDGKWSVVDEDEFIAHIAEFGYPQQLVDRTRQELAALQERIASGQFPFDGTIERLAGQIQYSR</sequence>
<dbReference type="InterPro" id="IPR050212">
    <property type="entry name" value="Ntdp-like"/>
</dbReference>
<organism evidence="3 4">
    <name type="scientific">Paenibacillus protaetiae</name>
    <dbReference type="NCBI Taxonomy" id="2509456"/>
    <lineage>
        <taxon>Bacteria</taxon>
        <taxon>Bacillati</taxon>
        <taxon>Bacillota</taxon>
        <taxon>Bacilli</taxon>
        <taxon>Bacillales</taxon>
        <taxon>Paenibacillaceae</taxon>
        <taxon>Paenibacillus</taxon>
    </lineage>
</organism>